<dbReference type="AlphaFoldDB" id="A0A0C2XLR0"/>
<name>A0A0C2XLR0_AMAMK</name>
<reference evidence="1 2" key="1">
    <citation type="submission" date="2014-04" db="EMBL/GenBank/DDBJ databases">
        <title>Evolutionary Origins and Diversification of the Mycorrhizal Mutualists.</title>
        <authorList>
            <consortium name="DOE Joint Genome Institute"/>
            <consortium name="Mycorrhizal Genomics Consortium"/>
            <person name="Kohler A."/>
            <person name="Kuo A."/>
            <person name="Nagy L.G."/>
            <person name="Floudas D."/>
            <person name="Copeland A."/>
            <person name="Barry K.W."/>
            <person name="Cichocki N."/>
            <person name="Veneault-Fourrey C."/>
            <person name="LaButti K."/>
            <person name="Lindquist E.A."/>
            <person name="Lipzen A."/>
            <person name="Lundell T."/>
            <person name="Morin E."/>
            <person name="Murat C."/>
            <person name="Riley R."/>
            <person name="Ohm R."/>
            <person name="Sun H."/>
            <person name="Tunlid A."/>
            <person name="Henrissat B."/>
            <person name="Grigoriev I.V."/>
            <person name="Hibbett D.S."/>
            <person name="Martin F."/>
        </authorList>
    </citation>
    <scope>NUCLEOTIDE SEQUENCE [LARGE SCALE GENOMIC DNA]</scope>
    <source>
        <strain evidence="1 2">Koide BX008</strain>
    </source>
</reference>
<dbReference type="HOGENOM" id="CLU_3049843_0_0_1"/>
<gene>
    <name evidence="1" type="ORF">M378DRAFT_156611</name>
</gene>
<keyword evidence="2" id="KW-1185">Reference proteome</keyword>
<organism evidence="1 2">
    <name type="scientific">Amanita muscaria (strain Koide BX008)</name>
    <dbReference type="NCBI Taxonomy" id="946122"/>
    <lineage>
        <taxon>Eukaryota</taxon>
        <taxon>Fungi</taxon>
        <taxon>Dikarya</taxon>
        <taxon>Basidiomycota</taxon>
        <taxon>Agaricomycotina</taxon>
        <taxon>Agaricomycetes</taxon>
        <taxon>Agaricomycetidae</taxon>
        <taxon>Agaricales</taxon>
        <taxon>Pluteineae</taxon>
        <taxon>Amanitaceae</taxon>
        <taxon>Amanita</taxon>
    </lineage>
</organism>
<dbReference type="Proteomes" id="UP000054549">
    <property type="component" value="Unassembled WGS sequence"/>
</dbReference>
<sequence>MSGTASLGIFRVPDYGSPSIQLLSDDTVSHCLSSGAANVFVVMKAGNIMYHRST</sequence>
<dbReference type="EMBL" id="KN818224">
    <property type="protein sequence ID" value="KIL70466.1"/>
    <property type="molecule type" value="Genomic_DNA"/>
</dbReference>
<proteinExistence type="predicted"/>
<evidence type="ECO:0000313" key="1">
    <source>
        <dbReference type="EMBL" id="KIL70466.1"/>
    </source>
</evidence>
<accession>A0A0C2XLR0</accession>
<dbReference type="InParanoid" id="A0A0C2XLR0"/>
<protein>
    <submittedName>
        <fullName evidence="1">Uncharacterized protein</fullName>
    </submittedName>
</protein>
<evidence type="ECO:0000313" key="2">
    <source>
        <dbReference type="Proteomes" id="UP000054549"/>
    </source>
</evidence>